<proteinExistence type="predicted"/>
<name>A0AAW0LW93_QUESU</name>
<reference evidence="2 3" key="1">
    <citation type="journal article" date="2018" name="Sci. Data">
        <title>The draft genome sequence of cork oak.</title>
        <authorList>
            <person name="Ramos A.M."/>
            <person name="Usie A."/>
            <person name="Barbosa P."/>
            <person name="Barros P.M."/>
            <person name="Capote T."/>
            <person name="Chaves I."/>
            <person name="Simoes F."/>
            <person name="Abreu I."/>
            <person name="Carrasquinho I."/>
            <person name="Faro C."/>
            <person name="Guimaraes J.B."/>
            <person name="Mendonca D."/>
            <person name="Nobrega F."/>
            <person name="Rodrigues L."/>
            <person name="Saibo N.J.M."/>
            <person name="Varela M.C."/>
            <person name="Egas C."/>
            <person name="Matos J."/>
            <person name="Miguel C.M."/>
            <person name="Oliveira M.M."/>
            <person name="Ricardo C.P."/>
            <person name="Goncalves S."/>
        </authorList>
    </citation>
    <scope>NUCLEOTIDE SEQUENCE [LARGE SCALE GENOMIC DNA]</scope>
    <source>
        <strain evidence="3">cv. HL8</strain>
    </source>
</reference>
<dbReference type="PANTHER" id="PTHR45642:SF95">
    <property type="entry name" value="GDSL-LIKE LIPASE_ACYLHYDROLASE FAMILY PROTEIN, EXPRESSED"/>
    <property type="match status" value="1"/>
</dbReference>
<evidence type="ECO:0000313" key="3">
    <source>
        <dbReference type="Proteomes" id="UP000237347"/>
    </source>
</evidence>
<sequence>MLHLKVEHFSLSTKFFFLYFVFAVLCSSEAVIQIPNNETIPAVIMFGDSIVDTGNNNGLTSVVKCDFPPYGRDFNGGMLTGRFSNGKVPSDFLGCLKTLSLSLSLLHTHTHHSWS</sequence>
<dbReference type="InterPro" id="IPR050592">
    <property type="entry name" value="GDSL_lipolytic_enzyme"/>
</dbReference>
<dbReference type="InterPro" id="IPR008265">
    <property type="entry name" value="Lipase_GDSL_AS"/>
</dbReference>
<keyword evidence="3" id="KW-1185">Reference proteome</keyword>
<dbReference type="GO" id="GO:0006629">
    <property type="term" value="P:lipid metabolic process"/>
    <property type="evidence" value="ECO:0007669"/>
    <property type="project" value="InterPro"/>
</dbReference>
<dbReference type="InterPro" id="IPR036514">
    <property type="entry name" value="SGNH_hydro_sf"/>
</dbReference>
<gene>
    <name evidence="2" type="primary">EXL1_1</name>
    <name evidence="2" type="ORF">CFP56_025909</name>
</gene>
<dbReference type="EMBL" id="PKMF04000041">
    <property type="protein sequence ID" value="KAK7855918.1"/>
    <property type="molecule type" value="Genomic_DNA"/>
</dbReference>
<feature type="signal peptide" evidence="1">
    <location>
        <begin position="1"/>
        <end position="23"/>
    </location>
</feature>
<dbReference type="PANTHER" id="PTHR45642">
    <property type="entry name" value="GDSL ESTERASE/LIPASE EXL3"/>
    <property type="match status" value="1"/>
</dbReference>
<keyword evidence="1" id="KW-0732">Signal</keyword>
<dbReference type="AlphaFoldDB" id="A0AAW0LW93"/>
<dbReference type="Gene3D" id="3.40.50.1110">
    <property type="entry name" value="SGNH hydrolase"/>
    <property type="match status" value="1"/>
</dbReference>
<protein>
    <submittedName>
        <fullName evidence="2">Gdsl esterase/lipase exl1</fullName>
    </submittedName>
</protein>
<accession>A0AAW0LW93</accession>
<dbReference type="PROSITE" id="PS01098">
    <property type="entry name" value="LIPASE_GDSL_SER"/>
    <property type="match status" value="1"/>
</dbReference>
<feature type="chain" id="PRO_5043889273" evidence="1">
    <location>
        <begin position="24"/>
        <end position="115"/>
    </location>
</feature>
<comment type="caution">
    <text evidence="2">The sequence shown here is derived from an EMBL/GenBank/DDBJ whole genome shotgun (WGS) entry which is preliminary data.</text>
</comment>
<dbReference type="GO" id="GO:0005576">
    <property type="term" value="C:extracellular region"/>
    <property type="evidence" value="ECO:0007669"/>
    <property type="project" value="TreeGrafter"/>
</dbReference>
<dbReference type="GO" id="GO:0016298">
    <property type="term" value="F:lipase activity"/>
    <property type="evidence" value="ECO:0007669"/>
    <property type="project" value="InterPro"/>
</dbReference>
<evidence type="ECO:0000313" key="2">
    <source>
        <dbReference type="EMBL" id="KAK7855918.1"/>
    </source>
</evidence>
<organism evidence="2 3">
    <name type="scientific">Quercus suber</name>
    <name type="common">Cork oak</name>
    <dbReference type="NCBI Taxonomy" id="58331"/>
    <lineage>
        <taxon>Eukaryota</taxon>
        <taxon>Viridiplantae</taxon>
        <taxon>Streptophyta</taxon>
        <taxon>Embryophyta</taxon>
        <taxon>Tracheophyta</taxon>
        <taxon>Spermatophyta</taxon>
        <taxon>Magnoliopsida</taxon>
        <taxon>eudicotyledons</taxon>
        <taxon>Gunneridae</taxon>
        <taxon>Pentapetalae</taxon>
        <taxon>rosids</taxon>
        <taxon>fabids</taxon>
        <taxon>Fagales</taxon>
        <taxon>Fagaceae</taxon>
        <taxon>Quercus</taxon>
    </lineage>
</organism>
<evidence type="ECO:0000256" key="1">
    <source>
        <dbReference type="SAM" id="SignalP"/>
    </source>
</evidence>
<dbReference type="Proteomes" id="UP000237347">
    <property type="component" value="Unassembled WGS sequence"/>
</dbReference>